<dbReference type="Pfam" id="PF12348">
    <property type="entry name" value="CLASP_N"/>
    <property type="match status" value="1"/>
</dbReference>
<accession>A0ABR2KZF5</accession>
<gene>
    <name evidence="3" type="ORF">M9Y10_014411</name>
</gene>
<keyword evidence="4" id="KW-1185">Reference proteome</keyword>
<organism evidence="3 4">
    <name type="scientific">Tritrichomonas musculus</name>
    <dbReference type="NCBI Taxonomy" id="1915356"/>
    <lineage>
        <taxon>Eukaryota</taxon>
        <taxon>Metamonada</taxon>
        <taxon>Parabasalia</taxon>
        <taxon>Tritrichomonadida</taxon>
        <taxon>Tritrichomonadidae</taxon>
        <taxon>Tritrichomonas</taxon>
    </lineage>
</organism>
<evidence type="ECO:0000313" key="4">
    <source>
        <dbReference type="Proteomes" id="UP001470230"/>
    </source>
</evidence>
<dbReference type="InterPro" id="IPR016024">
    <property type="entry name" value="ARM-type_fold"/>
</dbReference>
<dbReference type="SUPFAM" id="SSF48371">
    <property type="entry name" value="ARM repeat"/>
    <property type="match status" value="1"/>
</dbReference>
<protein>
    <submittedName>
        <fullName evidence="3">CLIP-associating protein 1</fullName>
    </submittedName>
</protein>
<dbReference type="Gene3D" id="1.25.10.10">
    <property type="entry name" value="Leucine-rich Repeat Variant"/>
    <property type="match status" value="1"/>
</dbReference>
<evidence type="ECO:0000259" key="2">
    <source>
        <dbReference type="Pfam" id="PF12348"/>
    </source>
</evidence>
<dbReference type="InterPro" id="IPR024395">
    <property type="entry name" value="CLASP_N_dom"/>
</dbReference>
<name>A0ABR2KZF5_9EUKA</name>
<comment type="caution">
    <text evidence="3">The sequence shown here is derived from an EMBL/GenBank/DDBJ whole genome shotgun (WGS) entry which is preliminary data.</text>
</comment>
<proteinExistence type="predicted"/>
<dbReference type="Proteomes" id="UP001470230">
    <property type="component" value="Unassembled WGS sequence"/>
</dbReference>
<reference evidence="3 4" key="1">
    <citation type="submission" date="2024-04" db="EMBL/GenBank/DDBJ databases">
        <title>Tritrichomonas musculus Genome.</title>
        <authorList>
            <person name="Alves-Ferreira E."/>
            <person name="Grigg M."/>
            <person name="Lorenzi H."/>
            <person name="Galac M."/>
        </authorList>
    </citation>
    <scope>NUCLEOTIDE SEQUENCE [LARGE SCALE GENOMIC DNA]</scope>
    <source>
        <strain evidence="3 4">EAF2021</strain>
    </source>
</reference>
<feature type="compositionally biased region" description="Basic and acidic residues" evidence="1">
    <location>
        <begin position="276"/>
        <end position="287"/>
    </location>
</feature>
<feature type="compositionally biased region" description="Polar residues" evidence="1">
    <location>
        <begin position="237"/>
        <end position="248"/>
    </location>
</feature>
<dbReference type="EMBL" id="JAPFFF010000002">
    <property type="protein sequence ID" value="KAK8896504.1"/>
    <property type="molecule type" value="Genomic_DNA"/>
</dbReference>
<evidence type="ECO:0000313" key="3">
    <source>
        <dbReference type="EMBL" id="KAK8896504.1"/>
    </source>
</evidence>
<dbReference type="InterPro" id="IPR011989">
    <property type="entry name" value="ARM-like"/>
</dbReference>
<feature type="domain" description="CLASP N-terminal" evidence="2">
    <location>
        <begin position="369"/>
        <end position="546"/>
    </location>
</feature>
<feature type="compositionally biased region" description="Basic and acidic residues" evidence="1">
    <location>
        <begin position="219"/>
        <end position="235"/>
    </location>
</feature>
<evidence type="ECO:0000256" key="1">
    <source>
        <dbReference type="SAM" id="MobiDB-lite"/>
    </source>
</evidence>
<sequence length="990" mass="110835">MTANILQLIEQTKTVSPDNVPNLLSSISDYICKNKITDDETDKLIELILNSISNKPPSIQRSTFSLCNNVLDIVDFPPQKLSEFSTNLLNQLKTILSLSPEKAKTLYDEAITLTRHVLKVVGADSFWKIFSSCFMEKSPYLNIVSLDLLYETLNIEENFKTASFIQTVFRHLREKSNSEVKKRAYNIAELLYNRRPETVIKLLNKIFLTDAEPIIEQIKKDVESSTNEEAPKETTNDESMSQCDGSSQCGDFDKMSTSSFMSKASRASSRLSVCSTKKDTTSVKNDKNSIQNNRPVNGRPSLGGKKRSHIPVNRIVKGSYIAGASEGENKKTPEEIEKDIIAEFESPLKDQTPKSGNCPFNEISQKVTRDANNDWEIRAAQLESIVGYARGSQNKAQFARNLNILKDGFESCVNDFRSALSKRACICISAIAEALENKIDLCCDWLLPLVVNRVGKDTFTIPAELAAISIIKNVSKGTNSTSFKSTRRQLEELVKHKNEKVRVVAVKCITVAIEYWNKEASKGLEKILEEKSRDQSEKVRSIASSFTASLVATKAASAQIRTEDIILDNDDEDEEMKSNFDSEISKNAFDDTIFEVESLHGESLKGLVDQKNMELISAFIQQTNCNLLGFIQPIIEMICEGFQSDSIENIRDSTQLLSLLCANYSNSLYPFLFTISQSLPNDSTYSKIAISKLSSAFGSNAIARLFANSTNSSACEFVLKFAEKQDNNISFAVKSVYLAVSNHHYESHRDLIIKLLKKIHSYDSLKCEALISSINQDDRKIILADVKESISPLYHAFIKDDSDYLSDELYSHLNSIKSKKNQNQENSENDSNSCNIDISLIQKAFESNSTECLLLAITIIRESKTFLSKELVSFLLKCSASNNKEVSIASSLAMMKCAQDKSISIDDFLDQFMLSDGAFKTLTELMKNQEINDSRLDEINKKIRDGVCSLSVKYSALAVIAYICKNICSSYLSIYGDLSFVNQKLLQSFM</sequence>
<feature type="region of interest" description="Disordered" evidence="1">
    <location>
        <begin position="219"/>
        <end position="248"/>
    </location>
</feature>
<feature type="region of interest" description="Disordered" evidence="1">
    <location>
        <begin position="271"/>
        <end position="307"/>
    </location>
</feature>